<keyword evidence="2" id="KW-0902">Two-component regulatory system</keyword>
<feature type="modified residue" description="4-aspartylphosphate" evidence="3">
    <location>
        <position position="62"/>
    </location>
</feature>
<proteinExistence type="predicted"/>
<dbReference type="Proteomes" id="UP000829476">
    <property type="component" value="Chromosome"/>
</dbReference>
<feature type="domain" description="Response regulatory" evidence="4">
    <location>
        <begin position="13"/>
        <end position="128"/>
    </location>
</feature>
<dbReference type="InterPro" id="IPR011006">
    <property type="entry name" value="CheY-like_superfamily"/>
</dbReference>
<dbReference type="RefSeq" id="WP_242936132.1">
    <property type="nucleotide sequence ID" value="NZ_CP094326.1"/>
</dbReference>
<evidence type="ECO:0000313" key="6">
    <source>
        <dbReference type="Proteomes" id="UP000829476"/>
    </source>
</evidence>
<keyword evidence="6" id="KW-1185">Reference proteome</keyword>
<dbReference type="PANTHER" id="PTHR44591">
    <property type="entry name" value="STRESS RESPONSE REGULATOR PROTEIN 1"/>
    <property type="match status" value="1"/>
</dbReference>
<evidence type="ECO:0000259" key="4">
    <source>
        <dbReference type="PROSITE" id="PS50110"/>
    </source>
</evidence>
<name>A0ABY3YJA1_9FLAO</name>
<evidence type="ECO:0000313" key="5">
    <source>
        <dbReference type="EMBL" id="UNY97721.1"/>
    </source>
</evidence>
<dbReference type="Pfam" id="PF00072">
    <property type="entry name" value="Response_reg"/>
    <property type="match status" value="1"/>
</dbReference>
<accession>A0ABY3YJA1</accession>
<organism evidence="5 6">
    <name type="scientific">Zhouia spongiae</name>
    <dbReference type="NCBI Taxonomy" id="2202721"/>
    <lineage>
        <taxon>Bacteria</taxon>
        <taxon>Pseudomonadati</taxon>
        <taxon>Bacteroidota</taxon>
        <taxon>Flavobacteriia</taxon>
        <taxon>Flavobacteriales</taxon>
        <taxon>Flavobacteriaceae</taxon>
        <taxon>Zhouia</taxon>
    </lineage>
</organism>
<sequence>MKSELKKRESRPKVLVVEDNTLTVKILNHILPGEEFSVMMSHDGNEAINIIPEFEPDIIITDIMLPLKSGLEVLVFVKSNYAHIPVIVFSALGEEERAVSKAFNLGADDFIAKPFSPGEFILRIKRLLEAKKTKVDKLI</sequence>
<evidence type="ECO:0000256" key="3">
    <source>
        <dbReference type="PROSITE-ProRule" id="PRU00169"/>
    </source>
</evidence>
<keyword evidence="1 3" id="KW-0597">Phosphoprotein</keyword>
<dbReference type="InterPro" id="IPR050595">
    <property type="entry name" value="Bact_response_regulator"/>
</dbReference>
<dbReference type="Gene3D" id="3.40.50.2300">
    <property type="match status" value="1"/>
</dbReference>
<dbReference type="SUPFAM" id="SSF52172">
    <property type="entry name" value="CheY-like"/>
    <property type="match status" value="1"/>
</dbReference>
<dbReference type="CDD" id="cd17574">
    <property type="entry name" value="REC_OmpR"/>
    <property type="match status" value="1"/>
</dbReference>
<dbReference type="PROSITE" id="PS50110">
    <property type="entry name" value="RESPONSE_REGULATORY"/>
    <property type="match status" value="1"/>
</dbReference>
<reference evidence="5 6" key="1">
    <citation type="journal article" date="2018" name="Int. J. Syst. Evol. Microbiol.">
        <title>Zhouia spongiae sp. nov., isolated from a marine sponge.</title>
        <authorList>
            <person name="Zhuang L."/>
            <person name="Lin B."/>
            <person name="Qin F."/>
            <person name="Luo L."/>
        </authorList>
    </citation>
    <scope>NUCLEOTIDE SEQUENCE [LARGE SCALE GENOMIC DNA]</scope>
    <source>
        <strain evidence="5 6">HN-Y44</strain>
    </source>
</reference>
<evidence type="ECO:0000256" key="2">
    <source>
        <dbReference type="ARBA" id="ARBA00023012"/>
    </source>
</evidence>
<dbReference type="InterPro" id="IPR001789">
    <property type="entry name" value="Sig_transdc_resp-reg_receiver"/>
</dbReference>
<dbReference type="SMART" id="SM00448">
    <property type="entry name" value="REC"/>
    <property type="match status" value="1"/>
</dbReference>
<dbReference type="EMBL" id="CP094326">
    <property type="protein sequence ID" value="UNY97721.1"/>
    <property type="molecule type" value="Genomic_DNA"/>
</dbReference>
<protein>
    <submittedName>
        <fullName evidence="5">Response regulator</fullName>
    </submittedName>
</protein>
<dbReference type="PANTHER" id="PTHR44591:SF14">
    <property type="entry name" value="PROTEIN PILG"/>
    <property type="match status" value="1"/>
</dbReference>
<evidence type="ECO:0000256" key="1">
    <source>
        <dbReference type="ARBA" id="ARBA00022553"/>
    </source>
</evidence>
<gene>
    <name evidence="5" type="ORF">MQE36_11565</name>
</gene>